<evidence type="ECO:0000313" key="16">
    <source>
        <dbReference type="Proteomes" id="UP000294412"/>
    </source>
</evidence>
<dbReference type="FunFam" id="3.20.20.70:FF:000020">
    <property type="entry name" value="Triosephosphate isomerase"/>
    <property type="match status" value="1"/>
</dbReference>
<keyword evidence="10 13" id="KW-0324">Glycolysis</keyword>
<comment type="subunit">
    <text evidence="5 13 14">Homodimer.</text>
</comment>
<dbReference type="GO" id="GO:0006096">
    <property type="term" value="P:glycolytic process"/>
    <property type="evidence" value="ECO:0007669"/>
    <property type="project" value="UniProtKB-UniRule"/>
</dbReference>
<dbReference type="GO" id="GO:0019563">
    <property type="term" value="P:glycerol catabolic process"/>
    <property type="evidence" value="ECO:0007669"/>
    <property type="project" value="TreeGrafter"/>
</dbReference>
<comment type="similarity">
    <text evidence="4 13 14">Belongs to the triosephosphate isomerase family.</text>
</comment>
<evidence type="ECO:0000256" key="10">
    <source>
        <dbReference type="ARBA" id="ARBA00023152"/>
    </source>
</evidence>
<organism evidence="15 16">
    <name type="scientific">Candidatus Erwinia haradaeae</name>
    <dbReference type="NCBI Taxonomy" id="1922217"/>
    <lineage>
        <taxon>Bacteria</taxon>
        <taxon>Pseudomonadati</taxon>
        <taxon>Pseudomonadota</taxon>
        <taxon>Gammaproteobacteria</taxon>
        <taxon>Enterobacterales</taxon>
        <taxon>Erwiniaceae</taxon>
        <taxon>Erwinia</taxon>
    </lineage>
</organism>
<evidence type="ECO:0000256" key="9">
    <source>
        <dbReference type="ARBA" id="ARBA00022490"/>
    </source>
</evidence>
<accession>A0A451D2J5</accession>
<feature type="binding site" evidence="13">
    <location>
        <begin position="9"/>
        <end position="11"/>
    </location>
    <ligand>
        <name>substrate</name>
    </ligand>
</feature>
<dbReference type="GO" id="GO:0006094">
    <property type="term" value="P:gluconeogenesis"/>
    <property type="evidence" value="ECO:0007669"/>
    <property type="project" value="UniProtKB-UniRule"/>
</dbReference>
<evidence type="ECO:0000256" key="2">
    <source>
        <dbReference type="ARBA" id="ARBA00004742"/>
    </source>
</evidence>
<name>A0A451D2J5_9GAMM</name>
<dbReference type="InterPro" id="IPR000652">
    <property type="entry name" value="Triosephosphate_isomerase"/>
</dbReference>
<evidence type="ECO:0000256" key="13">
    <source>
        <dbReference type="HAMAP-Rule" id="MF_00147"/>
    </source>
</evidence>
<sequence>MKYPLVIGNWKLNGSLSFVNTFIPTLVYAIKNIKNCKVVIAPPVIYLGQVKKILHKSFIELCAQNVDIHSFGAFTGEISSEMLKDIGIKYVIIGHSERRILHAETDQVIAKKLTVLKKAGLIPVLCIGETESEYQKGQTKEACARQIDTIFVLNGPKAFNNVVIAYEPIWAIGSGKSAHPDQVQDVHAFIRQHISRKDKKIADLITLQYGGSVDNKNVGDLLSQPDVDGVLVGSACLNLENFLKIINVADKKNEYNF</sequence>
<evidence type="ECO:0000256" key="7">
    <source>
        <dbReference type="ARBA" id="ARBA00019397"/>
    </source>
</evidence>
<evidence type="ECO:0000256" key="1">
    <source>
        <dbReference type="ARBA" id="ARBA00000474"/>
    </source>
</evidence>
<dbReference type="Pfam" id="PF00121">
    <property type="entry name" value="TIM"/>
    <property type="match status" value="1"/>
</dbReference>
<comment type="catalytic activity">
    <reaction evidence="1 13 14">
        <text>D-glyceraldehyde 3-phosphate = dihydroxyacetone phosphate</text>
        <dbReference type="Rhea" id="RHEA:18585"/>
        <dbReference type="ChEBI" id="CHEBI:57642"/>
        <dbReference type="ChEBI" id="CHEBI:59776"/>
        <dbReference type="EC" id="5.3.1.1"/>
    </reaction>
</comment>
<protein>
    <recommendedName>
        <fullName evidence="7 13">Triosephosphate isomerase</fullName>
        <shortName evidence="13">TIM</shortName>
        <shortName evidence="13">TPI</shortName>
        <ecNumber evidence="6 13">5.3.1.1</ecNumber>
    </recommendedName>
    <alternativeName>
        <fullName evidence="13">Triose-phosphate isomerase</fullName>
    </alternativeName>
</protein>
<comment type="caution">
    <text evidence="13">Lacks conserved residue(s) required for the propagation of feature annotation.</text>
</comment>
<dbReference type="PROSITE" id="PS00171">
    <property type="entry name" value="TIM_1"/>
    <property type="match status" value="1"/>
</dbReference>
<evidence type="ECO:0000256" key="11">
    <source>
        <dbReference type="ARBA" id="ARBA00023235"/>
    </source>
</evidence>
<evidence type="ECO:0000256" key="5">
    <source>
        <dbReference type="ARBA" id="ARBA00011738"/>
    </source>
</evidence>
<dbReference type="InterPro" id="IPR013785">
    <property type="entry name" value="Aldolase_TIM"/>
</dbReference>
<evidence type="ECO:0000256" key="12">
    <source>
        <dbReference type="ARBA" id="ARBA00055680"/>
    </source>
</evidence>
<dbReference type="Gene3D" id="3.20.20.70">
    <property type="entry name" value="Aldolase class I"/>
    <property type="match status" value="1"/>
</dbReference>
<dbReference type="InterPro" id="IPR020861">
    <property type="entry name" value="Triosephosphate_isomerase_AS"/>
</dbReference>
<feature type="binding site" evidence="13">
    <location>
        <position position="212"/>
    </location>
    <ligand>
        <name>substrate</name>
    </ligand>
</feature>
<dbReference type="Proteomes" id="UP000294412">
    <property type="component" value="Chromosome"/>
</dbReference>
<reference evidence="15 16" key="1">
    <citation type="submission" date="2019-02" db="EMBL/GenBank/DDBJ databases">
        <authorList>
            <person name="Manzano-Marin A."/>
            <person name="Manzano-Marin A."/>
        </authorList>
    </citation>
    <scope>NUCLEOTIDE SEQUENCE [LARGE SCALE GENOMIC DNA]</scope>
    <source>
        <strain evidence="15 16">ErCicuneomaculata</strain>
    </source>
</reference>
<comment type="pathway">
    <text evidence="13 14">Carbohydrate degradation; glycolysis; D-glyceraldehyde 3-phosphate from glycerone phosphate: step 1/1.</text>
</comment>
<dbReference type="RefSeq" id="WP_157993602.1">
    <property type="nucleotide sequence ID" value="NZ_LR217703.1"/>
</dbReference>
<dbReference type="InterPro" id="IPR022896">
    <property type="entry name" value="TrioseP_Isoase_bac/euk"/>
</dbReference>
<feature type="active site" description="Electrophile" evidence="13">
    <location>
        <position position="95"/>
    </location>
</feature>
<dbReference type="PROSITE" id="PS51440">
    <property type="entry name" value="TIM_2"/>
    <property type="match status" value="1"/>
</dbReference>
<dbReference type="SUPFAM" id="SSF51351">
    <property type="entry name" value="Triosephosphate isomerase (TIM)"/>
    <property type="match status" value="1"/>
</dbReference>
<proteinExistence type="inferred from homology"/>
<dbReference type="UniPathway" id="UPA00109">
    <property type="reaction ID" value="UER00189"/>
</dbReference>
<comment type="pathway">
    <text evidence="2 13 14">Carbohydrate biosynthesis; gluconeogenesis.</text>
</comment>
<dbReference type="GO" id="GO:0046166">
    <property type="term" value="P:glyceraldehyde-3-phosphate biosynthetic process"/>
    <property type="evidence" value="ECO:0007669"/>
    <property type="project" value="TreeGrafter"/>
</dbReference>
<dbReference type="PANTHER" id="PTHR21139">
    <property type="entry name" value="TRIOSEPHOSPHATE ISOMERASE"/>
    <property type="match status" value="1"/>
</dbReference>
<evidence type="ECO:0000256" key="3">
    <source>
        <dbReference type="ARBA" id="ARBA00004939"/>
    </source>
</evidence>
<evidence type="ECO:0000256" key="6">
    <source>
        <dbReference type="ARBA" id="ARBA00011940"/>
    </source>
</evidence>
<evidence type="ECO:0000256" key="14">
    <source>
        <dbReference type="RuleBase" id="RU363013"/>
    </source>
</evidence>
<evidence type="ECO:0000256" key="8">
    <source>
        <dbReference type="ARBA" id="ARBA00022432"/>
    </source>
</evidence>
<dbReference type="InterPro" id="IPR035990">
    <property type="entry name" value="TIM_sf"/>
</dbReference>
<comment type="pathway">
    <text evidence="3">Carbohydrate metabolism; erythritol degradation.</text>
</comment>
<dbReference type="GO" id="GO:0005829">
    <property type="term" value="C:cytosol"/>
    <property type="evidence" value="ECO:0007669"/>
    <property type="project" value="TreeGrafter"/>
</dbReference>
<dbReference type="UniPathway" id="UPA00138"/>
<feature type="active site" description="Proton acceptor" evidence="13">
    <location>
        <position position="167"/>
    </location>
</feature>
<comment type="subcellular location">
    <subcellularLocation>
        <location evidence="13 14">Cytoplasm</location>
    </subcellularLocation>
</comment>
<dbReference type="EC" id="5.3.1.1" evidence="6 13"/>
<evidence type="ECO:0000313" key="15">
    <source>
        <dbReference type="EMBL" id="VFP79860.1"/>
    </source>
</evidence>
<keyword evidence="9 13" id="KW-0963">Cytoplasm</keyword>
<keyword evidence="11 13" id="KW-0413">Isomerase</keyword>
<dbReference type="PANTHER" id="PTHR21139:SF42">
    <property type="entry name" value="TRIOSEPHOSPHATE ISOMERASE"/>
    <property type="match status" value="1"/>
</dbReference>
<dbReference type="OrthoDB" id="9809429at2"/>
<dbReference type="GO" id="GO:0004807">
    <property type="term" value="F:triose-phosphate isomerase activity"/>
    <property type="evidence" value="ECO:0007669"/>
    <property type="project" value="UniProtKB-UniRule"/>
</dbReference>
<dbReference type="CDD" id="cd00311">
    <property type="entry name" value="TIM"/>
    <property type="match status" value="1"/>
</dbReference>
<comment type="function">
    <text evidence="12 13">Involved in the gluconeogenesis. Catalyzes stereospecifically the conversion of dihydroxyacetone phosphate (DHAP) to D-glyceraldehyde-3-phosphate (G3P).</text>
</comment>
<dbReference type="EMBL" id="LR217703">
    <property type="protein sequence ID" value="VFP79860.1"/>
    <property type="molecule type" value="Genomic_DNA"/>
</dbReference>
<gene>
    <name evidence="13 15" type="primary">tpiA</name>
    <name evidence="15" type="ORF">ERCICUMA2628_397</name>
</gene>
<dbReference type="NCBIfam" id="TIGR00419">
    <property type="entry name" value="tim"/>
    <property type="match status" value="1"/>
</dbReference>
<dbReference type="HAMAP" id="MF_00147_B">
    <property type="entry name" value="TIM_B"/>
    <property type="match status" value="1"/>
</dbReference>
<feature type="binding site" evidence="13">
    <location>
        <position position="173"/>
    </location>
    <ligand>
        <name>substrate</name>
    </ligand>
</feature>
<evidence type="ECO:0000256" key="4">
    <source>
        <dbReference type="ARBA" id="ARBA00007422"/>
    </source>
</evidence>
<dbReference type="AlphaFoldDB" id="A0A451D2J5"/>
<keyword evidence="8 13" id="KW-0312">Gluconeogenesis</keyword>